<evidence type="ECO:0000313" key="4">
    <source>
        <dbReference type="Proteomes" id="UP000269493"/>
    </source>
</evidence>
<dbReference type="AlphaFoldDB" id="A0A495WKV2"/>
<keyword evidence="1" id="KW-0472">Membrane</keyword>
<accession>A0A495WKV2</accession>
<organism evidence="3 4">
    <name type="scientific">Coprobacter fastidiosus NSB1 = JCM 33896</name>
    <dbReference type="NCBI Taxonomy" id="1349822"/>
    <lineage>
        <taxon>Bacteria</taxon>
        <taxon>Pseudomonadati</taxon>
        <taxon>Bacteroidota</taxon>
        <taxon>Bacteroidia</taxon>
        <taxon>Bacteroidales</taxon>
        <taxon>Barnesiellaceae</taxon>
        <taxon>Coprobacter</taxon>
    </lineage>
</organism>
<keyword evidence="1" id="KW-0812">Transmembrane</keyword>
<dbReference type="GO" id="GO:0008915">
    <property type="term" value="F:lipid-A-disaccharide synthase activity"/>
    <property type="evidence" value="ECO:0007669"/>
    <property type="project" value="InterPro"/>
</dbReference>
<feature type="transmembrane region" description="Helical" evidence="1">
    <location>
        <begin position="122"/>
        <end position="144"/>
    </location>
</feature>
<feature type="transmembrane region" description="Helical" evidence="1">
    <location>
        <begin position="156"/>
        <end position="176"/>
    </location>
</feature>
<dbReference type="EMBL" id="RBXN01000001">
    <property type="protein sequence ID" value="RKT61273.1"/>
    <property type="molecule type" value="Genomic_DNA"/>
</dbReference>
<feature type="transmembrane region" description="Helical" evidence="1">
    <location>
        <begin position="6"/>
        <end position="27"/>
    </location>
</feature>
<sequence length="213" mass="24491">MSNLFVLSIGFLAQLFFSARILVQWFLSEKAGKVLSPSIFWIFSLMGAYLLCIYGWLRNDFAIILGQFMSYYVYLWNLKGKGIWKNIAPILKWVLVLTPFIAVCFVLCHAKTFIQDFFQNDTIPLAIIILGSIGQILFTLRFVYQLCYSYKKGMSVLPGGFWLISLFGSLLIIIYGIMRLDIVLIIGQTFGSIAYMRNLWIGHNNMVMNDEKL</sequence>
<dbReference type="GO" id="GO:0016020">
    <property type="term" value="C:membrane"/>
    <property type="evidence" value="ECO:0007669"/>
    <property type="project" value="GOC"/>
</dbReference>
<dbReference type="OrthoDB" id="9793186at2"/>
<dbReference type="Gene3D" id="1.20.1280.290">
    <property type="match status" value="1"/>
</dbReference>
<evidence type="ECO:0000259" key="2">
    <source>
        <dbReference type="SMART" id="SM01259"/>
    </source>
</evidence>
<dbReference type="InterPro" id="IPR011499">
    <property type="entry name" value="Lipid_A_biosynth_N"/>
</dbReference>
<feature type="transmembrane region" description="Helical" evidence="1">
    <location>
        <begin position="39"/>
        <end position="56"/>
    </location>
</feature>
<feature type="transmembrane region" description="Helical" evidence="1">
    <location>
        <begin position="90"/>
        <end position="110"/>
    </location>
</feature>
<dbReference type="SMART" id="SM01259">
    <property type="entry name" value="LAB_N"/>
    <property type="match status" value="2"/>
</dbReference>
<dbReference type="Proteomes" id="UP000269493">
    <property type="component" value="Unassembled WGS sequence"/>
</dbReference>
<reference evidence="3 4" key="1">
    <citation type="submission" date="2018-10" db="EMBL/GenBank/DDBJ databases">
        <title>Genomic Encyclopedia of Archaeal and Bacterial Type Strains, Phase II (KMG-II): from individual species to whole genera.</title>
        <authorList>
            <person name="Goeker M."/>
        </authorList>
    </citation>
    <scope>NUCLEOTIDE SEQUENCE [LARGE SCALE GENOMIC DNA]</scope>
    <source>
        <strain evidence="3 4">NSB1</strain>
    </source>
</reference>
<keyword evidence="1" id="KW-1133">Transmembrane helix</keyword>
<evidence type="ECO:0000256" key="1">
    <source>
        <dbReference type="SAM" id="Phobius"/>
    </source>
</evidence>
<name>A0A495WKV2_9BACT</name>
<feature type="domain" description="Lipid A biosynthesis N-terminal" evidence="2">
    <location>
        <begin position="9"/>
        <end position="80"/>
    </location>
</feature>
<keyword evidence="4" id="KW-1185">Reference proteome</keyword>
<gene>
    <name evidence="3" type="ORF">BC742_0315</name>
</gene>
<protein>
    <submittedName>
        <fullName evidence="3">Lipid-A-disaccharide synthase-like uncharacterized protein</fullName>
    </submittedName>
</protein>
<evidence type="ECO:0000313" key="3">
    <source>
        <dbReference type="EMBL" id="RKT61273.1"/>
    </source>
</evidence>
<dbReference type="Pfam" id="PF07578">
    <property type="entry name" value="LAB_N"/>
    <property type="match status" value="2"/>
</dbReference>
<feature type="transmembrane region" description="Helical" evidence="1">
    <location>
        <begin position="62"/>
        <end position="78"/>
    </location>
</feature>
<dbReference type="GeneID" id="92927469"/>
<feature type="domain" description="Lipid A biosynthesis N-terminal" evidence="2">
    <location>
        <begin position="130"/>
        <end position="201"/>
    </location>
</feature>
<dbReference type="RefSeq" id="WP_022599341.1">
    <property type="nucleotide sequence ID" value="NZ_KI440778.1"/>
</dbReference>
<comment type="caution">
    <text evidence="3">The sequence shown here is derived from an EMBL/GenBank/DDBJ whole genome shotgun (WGS) entry which is preliminary data.</text>
</comment>
<feature type="transmembrane region" description="Helical" evidence="1">
    <location>
        <begin position="182"/>
        <end position="200"/>
    </location>
</feature>
<proteinExistence type="predicted"/>
<dbReference type="GO" id="GO:0009245">
    <property type="term" value="P:lipid A biosynthetic process"/>
    <property type="evidence" value="ECO:0007669"/>
    <property type="project" value="InterPro"/>
</dbReference>